<keyword evidence="3" id="KW-1185">Reference proteome</keyword>
<feature type="region of interest" description="Disordered" evidence="1">
    <location>
        <begin position="1"/>
        <end position="38"/>
    </location>
</feature>
<dbReference type="Proteomes" id="UP000479710">
    <property type="component" value="Unassembled WGS sequence"/>
</dbReference>
<accession>A0A6G1CPG5</accession>
<evidence type="ECO:0000313" key="2">
    <source>
        <dbReference type="EMBL" id="KAF0902056.1"/>
    </source>
</evidence>
<protein>
    <submittedName>
        <fullName evidence="2">Uncharacterized protein</fullName>
    </submittedName>
</protein>
<sequence length="64" mass="7486">MENSLCVRTPVEAGDQQLEPELEMEDEEEMDQKQGRRPLRVRKPNSKYCGPLSAVYILWLSPFF</sequence>
<evidence type="ECO:0000256" key="1">
    <source>
        <dbReference type="SAM" id="MobiDB-lite"/>
    </source>
</evidence>
<dbReference type="AlphaFoldDB" id="A0A6G1CPG5"/>
<evidence type="ECO:0000313" key="3">
    <source>
        <dbReference type="Proteomes" id="UP000479710"/>
    </source>
</evidence>
<organism evidence="2 3">
    <name type="scientific">Oryza meyeriana var. granulata</name>
    <dbReference type="NCBI Taxonomy" id="110450"/>
    <lineage>
        <taxon>Eukaryota</taxon>
        <taxon>Viridiplantae</taxon>
        <taxon>Streptophyta</taxon>
        <taxon>Embryophyta</taxon>
        <taxon>Tracheophyta</taxon>
        <taxon>Spermatophyta</taxon>
        <taxon>Magnoliopsida</taxon>
        <taxon>Liliopsida</taxon>
        <taxon>Poales</taxon>
        <taxon>Poaceae</taxon>
        <taxon>BOP clade</taxon>
        <taxon>Oryzoideae</taxon>
        <taxon>Oryzeae</taxon>
        <taxon>Oryzinae</taxon>
        <taxon>Oryza</taxon>
        <taxon>Oryza meyeriana</taxon>
    </lineage>
</organism>
<dbReference type="EMBL" id="SPHZ02000008">
    <property type="protein sequence ID" value="KAF0902056.1"/>
    <property type="molecule type" value="Genomic_DNA"/>
</dbReference>
<reference evidence="2 3" key="1">
    <citation type="submission" date="2019-11" db="EMBL/GenBank/DDBJ databases">
        <title>Whole genome sequence of Oryza granulata.</title>
        <authorList>
            <person name="Li W."/>
        </authorList>
    </citation>
    <scope>NUCLEOTIDE SEQUENCE [LARGE SCALE GENOMIC DNA]</scope>
    <source>
        <strain evidence="3">cv. Menghai</strain>
        <tissue evidence="2">Leaf</tissue>
    </source>
</reference>
<proteinExistence type="predicted"/>
<comment type="caution">
    <text evidence="2">The sequence shown here is derived from an EMBL/GenBank/DDBJ whole genome shotgun (WGS) entry which is preliminary data.</text>
</comment>
<feature type="compositionally biased region" description="Acidic residues" evidence="1">
    <location>
        <begin position="18"/>
        <end position="30"/>
    </location>
</feature>
<gene>
    <name evidence="2" type="ORF">E2562_012838</name>
</gene>
<name>A0A6G1CPG5_9ORYZ</name>